<evidence type="ECO:0000256" key="3">
    <source>
        <dbReference type="ARBA" id="ARBA00012513"/>
    </source>
</evidence>
<dbReference type="PANTHER" id="PTHR24346">
    <property type="entry name" value="MAP/MICROTUBULE AFFINITY-REGULATING KINASE"/>
    <property type="match status" value="1"/>
</dbReference>
<dbReference type="GO" id="GO:0042995">
    <property type="term" value="C:cell projection"/>
    <property type="evidence" value="ECO:0007669"/>
    <property type="project" value="UniProtKB-SubCell"/>
</dbReference>
<evidence type="ECO:0000259" key="14">
    <source>
        <dbReference type="PROSITE" id="PS50011"/>
    </source>
</evidence>
<dbReference type="InterPro" id="IPR011009">
    <property type="entry name" value="Kinase-like_dom_sf"/>
</dbReference>
<accession>A0A643CFK6</accession>
<dbReference type="Proteomes" id="UP000437017">
    <property type="component" value="Unassembled WGS sequence"/>
</dbReference>
<evidence type="ECO:0000313" key="18">
    <source>
        <dbReference type="Proteomes" id="UP000437017"/>
    </source>
</evidence>
<proteinExistence type="inferred from homology"/>
<reference evidence="17 18" key="1">
    <citation type="journal article" date="2019" name="PLoS ONE">
        <title>Genomic analyses reveal an absence of contemporary introgressive admixture between fin whales and blue whales, despite known hybrids.</title>
        <authorList>
            <person name="Westbury M.V."/>
            <person name="Petersen B."/>
            <person name="Lorenzen E.D."/>
        </authorList>
    </citation>
    <scope>NUCLEOTIDE SEQUENCE [LARGE SCALE GENOMIC DNA]</scope>
    <source>
        <strain evidence="17">FinWhale-01</strain>
    </source>
</reference>
<dbReference type="Gene3D" id="3.30.310.80">
    <property type="entry name" value="Kinase associated domain 1, KA1"/>
    <property type="match status" value="1"/>
</dbReference>
<comment type="similarity">
    <text evidence="2">Belongs to the protein kinase superfamily. CAMK Ser/Thr protein kinase family. SNF1 subfamily.</text>
</comment>
<evidence type="ECO:0000256" key="1">
    <source>
        <dbReference type="ARBA" id="ARBA00004316"/>
    </source>
</evidence>
<dbReference type="GO" id="GO:0035556">
    <property type="term" value="P:intracellular signal transduction"/>
    <property type="evidence" value="ECO:0007669"/>
    <property type="project" value="TreeGrafter"/>
</dbReference>
<evidence type="ECO:0000256" key="8">
    <source>
        <dbReference type="ARBA" id="ARBA00022840"/>
    </source>
</evidence>
<feature type="domain" description="Protein kinase" evidence="14">
    <location>
        <begin position="97"/>
        <end position="345"/>
    </location>
</feature>
<dbReference type="PROSITE" id="PS50030">
    <property type="entry name" value="UBA"/>
    <property type="match status" value="1"/>
</dbReference>
<dbReference type="PROSITE" id="PS00107">
    <property type="entry name" value="PROTEIN_KINASE_ATP"/>
    <property type="match status" value="1"/>
</dbReference>
<dbReference type="InterPro" id="IPR028375">
    <property type="entry name" value="KA1/Ssp2_C"/>
</dbReference>
<evidence type="ECO:0000256" key="4">
    <source>
        <dbReference type="ARBA" id="ARBA00022527"/>
    </source>
</evidence>
<feature type="domain" description="KA1" evidence="16">
    <location>
        <begin position="537"/>
        <end position="586"/>
    </location>
</feature>
<evidence type="ECO:0000256" key="9">
    <source>
        <dbReference type="ARBA" id="ARBA00023273"/>
    </source>
</evidence>
<protein>
    <recommendedName>
        <fullName evidence="3">non-specific serine/threonine protein kinase</fullName>
        <ecNumber evidence="3">2.7.11.1</ecNumber>
    </recommendedName>
</protein>
<organism evidence="17 18">
    <name type="scientific">Balaenoptera physalus</name>
    <name type="common">Fin whale</name>
    <name type="synonym">Balaena physalus</name>
    <dbReference type="NCBI Taxonomy" id="9770"/>
    <lineage>
        <taxon>Eukaryota</taxon>
        <taxon>Metazoa</taxon>
        <taxon>Chordata</taxon>
        <taxon>Craniata</taxon>
        <taxon>Vertebrata</taxon>
        <taxon>Euteleostomi</taxon>
        <taxon>Mammalia</taxon>
        <taxon>Eutheria</taxon>
        <taxon>Laurasiatheria</taxon>
        <taxon>Artiodactyla</taxon>
        <taxon>Whippomorpha</taxon>
        <taxon>Cetacea</taxon>
        <taxon>Mysticeti</taxon>
        <taxon>Balaenopteridae</taxon>
        <taxon>Balaenoptera</taxon>
    </lineage>
</organism>
<feature type="compositionally biased region" description="Basic and acidic residues" evidence="13">
    <location>
        <begin position="503"/>
        <end position="513"/>
    </location>
</feature>
<dbReference type="OrthoDB" id="193931at2759"/>
<feature type="binding site" evidence="12">
    <location>
        <position position="126"/>
    </location>
    <ligand>
        <name>ATP</name>
        <dbReference type="ChEBI" id="CHEBI:30616"/>
    </ligand>
</feature>
<feature type="region of interest" description="Disordered" evidence="13">
    <location>
        <begin position="361"/>
        <end position="534"/>
    </location>
</feature>
<comment type="catalytic activity">
    <reaction evidence="11">
        <text>L-seryl-[protein] + ATP = O-phospho-L-seryl-[protein] + ADP + H(+)</text>
        <dbReference type="Rhea" id="RHEA:17989"/>
        <dbReference type="Rhea" id="RHEA-COMP:9863"/>
        <dbReference type="Rhea" id="RHEA-COMP:11604"/>
        <dbReference type="ChEBI" id="CHEBI:15378"/>
        <dbReference type="ChEBI" id="CHEBI:29999"/>
        <dbReference type="ChEBI" id="CHEBI:30616"/>
        <dbReference type="ChEBI" id="CHEBI:83421"/>
        <dbReference type="ChEBI" id="CHEBI:456216"/>
        <dbReference type="EC" id="2.7.11.1"/>
    </reaction>
</comment>
<keyword evidence="4" id="KW-0723">Serine/threonine-protein kinase</keyword>
<evidence type="ECO:0000259" key="15">
    <source>
        <dbReference type="PROSITE" id="PS50030"/>
    </source>
</evidence>
<keyword evidence="7" id="KW-0418">Kinase</keyword>
<keyword evidence="9" id="KW-0966">Cell projection</keyword>
<comment type="caution">
    <text evidence="17">The sequence shown here is derived from an EMBL/GenBank/DDBJ whole genome shotgun (WGS) entry which is preliminary data.</text>
</comment>
<comment type="subcellular location">
    <subcellularLocation>
        <location evidence="1">Cell projection</location>
    </subcellularLocation>
</comment>
<dbReference type="PANTHER" id="PTHR24346:SF28">
    <property type="entry name" value="MAP_MICROTUBULE AFFINITY-REGULATING KINASE 4"/>
    <property type="match status" value="1"/>
</dbReference>
<dbReference type="InterPro" id="IPR009060">
    <property type="entry name" value="UBA-like_sf"/>
</dbReference>
<feature type="compositionally biased region" description="Polar residues" evidence="13">
    <location>
        <begin position="514"/>
        <end position="534"/>
    </location>
</feature>
<evidence type="ECO:0000256" key="11">
    <source>
        <dbReference type="ARBA" id="ARBA00048679"/>
    </source>
</evidence>
<dbReference type="FunFam" id="1.10.8.10:FF:000011">
    <property type="entry name" value="Non-specific serine/threonine protein kinase"/>
    <property type="match status" value="1"/>
</dbReference>
<evidence type="ECO:0000256" key="6">
    <source>
        <dbReference type="ARBA" id="ARBA00022741"/>
    </source>
</evidence>
<dbReference type="SUPFAM" id="SSF56112">
    <property type="entry name" value="Protein kinase-like (PK-like)"/>
    <property type="match status" value="1"/>
</dbReference>
<dbReference type="GO" id="GO:0106310">
    <property type="term" value="F:protein serine kinase activity"/>
    <property type="evidence" value="ECO:0007669"/>
    <property type="project" value="RHEA"/>
</dbReference>
<dbReference type="InterPro" id="IPR008271">
    <property type="entry name" value="Ser/Thr_kinase_AS"/>
</dbReference>
<keyword evidence="5" id="KW-0808">Transferase</keyword>
<dbReference type="SUPFAM" id="SSF103243">
    <property type="entry name" value="KA1-like"/>
    <property type="match status" value="1"/>
</dbReference>
<dbReference type="InterPro" id="IPR017441">
    <property type="entry name" value="Protein_kinase_ATP_BS"/>
</dbReference>
<dbReference type="PROSITE" id="PS50011">
    <property type="entry name" value="PROTEIN_KINASE_DOM"/>
    <property type="match status" value="1"/>
</dbReference>
<dbReference type="PROSITE" id="PS00108">
    <property type="entry name" value="PROTEIN_KINASE_ST"/>
    <property type="match status" value="1"/>
</dbReference>
<dbReference type="Pfam" id="PF00069">
    <property type="entry name" value="Pkinase"/>
    <property type="match status" value="2"/>
</dbReference>
<evidence type="ECO:0000256" key="7">
    <source>
        <dbReference type="ARBA" id="ARBA00022777"/>
    </source>
</evidence>
<evidence type="ECO:0000256" key="5">
    <source>
        <dbReference type="ARBA" id="ARBA00022679"/>
    </source>
</evidence>
<dbReference type="Pfam" id="PF02149">
    <property type="entry name" value="KA1"/>
    <property type="match status" value="1"/>
</dbReference>
<dbReference type="PROSITE" id="PS50032">
    <property type="entry name" value="KA1"/>
    <property type="match status" value="1"/>
</dbReference>
<feature type="domain" description="UBA" evidence="15">
    <location>
        <begin position="282"/>
        <end position="326"/>
    </location>
</feature>
<feature type="non-terminal residue" evidence="17">
    <location>
        <position position="1"/>
    </location>
</feature>
<dbReference type="FunFam" id="3.30.200.20:FF:000003">
    <property type="entry name" value="Non-specific serine/threonine protein kinase"/>
    <property type="match status" value="1"/>
</dbReference>
<name>A0A643CFK6_BALPH</name>
<feature type="compositionally biased region" description="Low complexity" evidence="13">
    <location>
        <begin position="364"/>
        <end position="379"/>
    </location>
</feature>
<keyword evidence="6 12" id="KW-0547">Nucleotide-binding</keyword>
<dbReference type="CDD" id="cd14407">
    <property type="entry name" value="UBA_MARK3_4"/>
    <property type="match status" value="1"/>
</dbReference>
<dbReference type="Gene3D" id="1.10.510.10">
    <property type="entry name" value="Transferase(Phosphotransferase) domain 1"/>
    <property type="match status" value="2"/>
</dbReference>
<dbReference type="SUPFAM" id="SSF46934">
    <property type="entry name" value="UBA-like"/>
    <property type="match status" value="1"/>
</dbReference>
<dbReference type="Gene3D" id="1.10.8.10">
    <property type="entry name" value="DNA helicase RuvA subunit, C-terminal domain"/>
    <property type="match status" value="1"/>
</dbReference>
<evidence type="ECO:0000256" key="12">
    <source>
        <dbReference type="PROSITE-ProRule" id="PRU10141"/>
    </source>
</evidence>
<keyword evidence="8 12" id="KW-0067">ATP-binding</keyword>
<dbReference type="EMBL" id="SGJD01001726">
    <property type="protein sequence ID" value="KAB0398585.1"/>
    <property type="molecule type" value="Genomic_DNA"/>
</dbReference>
<evidence type="ECO:0000256" key="10">
    <source>
        <dbReference type="ARBA" id="ARBA00047899"/>
    </source>
</evidence>
<dbReference type="GO" id="GO:0005524">
    <property type="term" value="F:ATP binding"/>
    <property type="evidence" value="ECO:0007669"/>
    <property type="project" value="UniProtKB-UniRule"/>
</dbReference>
<dbReference type="GO" id="GO:0005737">
    <property type="term" value="C:cytoplasm"/>
    <property type="evidence" value="ECO:0007669"/>
    <property type="project" value="TreeGrafter"/>
</dbReference>
<evidence type="ECO:0000259" key="16">
    <source>
        <dbReference type="PROSITE" id="PS50032"/>
    </source>
</evidence>
<dbReference type="SMART" id="SM00220">
    <property type="entry name" value="S_TKc"/>
    <property type="match status" value="1"/>
</dbReference>
<dbReference type="AlphaFoldDB" id="A0A643CFK6"/>
<keyword evidence="18" id="KW-1185">Reference proteome</keyword>
<dbReference type="SMART" id="SM00165">
    <property type="entry name" value="UBA"/>
    <property type="match status" value="1"/>
</dbReference>
<evidence type="ECO:0000256" key="13">
    <source>
        <dbReference type="SAM" id="MobiDB-lite"/>
    </source>
</evidence>
<sequence>VSFRRERWGTQSLLSGVGLKSATRGPVAVAGVNRPSTQVDWMGAAHLSCSVSPAQHGTLGIGRSSDKGPSWSSRSLGARCRNSIASCPEEQPHVGNYRLLRTIGKGNFAKVKLARHILTGREVAIKIIDKTQLNPSSLQKLFREVRIMKGLNHPNIARAKFRQIVSAVHYCHQKNIVHRDLKAENLLLDAEANIKIADFGFSNEFTLGSKLDTFCGSPPYAAPELFQGKKYDGPEVDIWSLGSILRRFLVLNPAKRCTLEQIMKDKWINIGYEGEELKPYTEPEEDFGDTKRIEVMVGMGYTREEIKEALTSQKYNEVTATYLLLGRKTEVRRRQGHLGCAMPGVEGGDRGTPGLALARVRAPSDTTNGTSSSKGTSHSKGQRSSSSTYHRQRRHSDFCGPSPAPLHPKRSPTSTGEAELKEERLPGRKASCSAAGSGSRGLPPSSPMVSSAHNPNKAEIPERRKDSTSTPNNLPPSMMTRRNTYVCTERPGAERPSLLPNGKENRVTLDPSKRQNSNRCVSGASLPQGSKIRSQTNLRESGDLRSQVEVCQLPRPGLRGVLFRRVAGTALAFRTLVTRISNDLEL</sequence>
<dbReference type="EC" id="2.7.11.1" evidence="3"/>
<feature type="compositionally biased region" description="Low complexity" evidence="13">
    <location>
        <begin position="428"/>
        <end position="443"/>
    </location>
</feature>
<dbReference type="InterPro" id="IPR000719">
    <property type="entry name" value="Prot_kinase_dom"/>
</dbReference>
<dbReference type="Pfam" id="PF00627">
    <property type="entry name" value="UBA"/>
    <property type="match status" value="1"/>
</dbReference>
<evidence type="ECO:0000313" key="17">
    <source>
        <dbReference type="EMBL" id="KAB0398585.1"/>
    </source>
</evidence>
<dbReference type="InterPro" id="IPR015940">
    <property type="entry name" value="UBA"/>
</dbReference>
<gene>
    <name evidence="17" type="ORF">E2I00_009938</name>
</gene>
<evidence type="ECO:0000256" key="2">
    <source>
        <dbReference type="ARBA" id="ARBA00006234"/>
    </source>
</evidence>
<dbReference type="GO" id="GO:0050321">
    <property type="term" value="F:tau-protein kinase activity"/>
    <property type="evidence" value="ECO:0007669"/>
    <property type="project" value="TreeGrafter"/>
</dbReference>
<dbReference type="InterPro" id="IPR001772">
    <property type="entry name" value="KA1_dom"/>
</dbReference>
<comment type="catalytic activity">
    <reaction evidence="10">
        <text>L-threonyl-[protein] + ATP = O-phospho-L-threonyl-[protein] + ADP + H(+)</text>
        <dbReference type="Rhea" id="RHEA:46608"/>
        <dbReference type="Rhea" id="RHEA-COMP:11060"/>
        <dbReference type="Rhea" id="RHEA-COMP:11605"/>
        <dbReference type="ChEBI" id="CHEBI:15378"/>
        <dbReference type="ChEBI" id="CHEBI:30013"/>
        <dbReference type="ChEBI" id="CHEBI:30616"/>
        <dbReference type="ChEBI" id="CHEBI:61977"/>
        <dbReference type="ChEBI" id="CHEBI:456216"/>
        <dbReference type="EC" id="2.7.11.1"/>
    </reaction>
</comment>
<dbReference type="GO" id="GO:0000226">
    <property type="term" value="P:microtubule cytoskeleton organization"/>
    <property type="evidence" value="ECO:0007669"/>
    <property type="project" value="TreeGrafter"/>
</dbReference>